<reference evidence="2" key="1">
    <citation type="submission" date="2021-03" db="EMBL/GenBank/DDBJ databases">
        <title>Roseibium sp. CAU 1637 isolated from Incheon.</title>
        <authorList>
            <person name="Kim W."/>
        </authorList>
    </citation>
    <scope>NUCLEOTIDE SEQUENCE</scope>
    <source>
        <strain evidence="2">CAU 1637</strain>
    </source>
</reference>
<evidence type="ECO:0000256" key="1">
    <source>
        <dbReference type="SAM" id="Phobius"/>
    </source>
</evidence>
<gene>
    <name evidence="2" type="ORF">J0X15_18975</name>
</gene>
<evidence type="ECO:0000313" key="3">
    <source>
        <dbReference type="Proteomes" id="UP000664779"/>
    </source>
</evidence>
<feature type="transmembrane region" description="Helical" evidence="1">
    <location>
        <begin position="30"/>
        <end position="53"/>
    </location>
</feature>
<keyword evidence="1" id="KW-1133">Transmembrane helix</keyword>
<dbReference type="RefSeq" id="WP_206944314.1">
    <property type="nucleotide sequence ID" value="NZ_JAFLNF010000010.1"/>
</dbReference>
<dbReference type="AlphaFoldDB" id="A0A939EQX1"/>
<sequence length="176" mass="19871">MHTRTRSHLHAPSAPCALTAKSAANAHHRLWLLGAHTILLAGLLHAVLPVAAFGQAPRDFYIRSELSNGTFNGYHQISKRSKPGFVKVTYCDQAFWVRPSTVLWTETEASAGRNLIVERNRQDDREVLCQSPQLQVTIEDLDIKKAELDEMRSRNSPVNLRPNRMRVISEAFKGFK</sequence>
<proteinExistence type="predicted"/>
<dbReference type="EMBL" id="JAFLNF010000010">
    <property type="protein sequence ID" value="MBO0347320.1"/>
    <property type="molecule type" value="Genomic_DNA"/>
</dbReference>
<comment type="caution">
    <text evidence="2">The sequence shown here is derived from an EMBL/GenBank/DDBJ whole genome shotgun (WGS) entry which is preliminary data.</text>
</comment>
<keyword evidence="1" id="KW-0472">Membrane</keyword>
<keyword evidence="1" id="KW-0812">Transmembrane</keyword>
<name>A0A939EQX1_9HYPH</name>
<accession>A0A939EQX1</accession>
<protein>
    <submittedName>
        <fullName evidence="2">Uncharacterized protein</fullName>
    </submittedName>
</protein>
<evidence type="ECO:0000313" key="2">
    <source>
        <dbReference type="EMBL" id="MBO0347320.1"/>
    </source>
</evidence>
<keyword evidence="3" id="KW-1185">Reference proteome</keyword>
<organism evidence="2 3">
    <name type="scientific">Roseibium limicola</name>
    <dbReference type="NCBI Taxonomy" id="2816037"/>
    <lineage>
        <taxon>Bacteria</taxon>
        <taxon>Pseudomonadati</taxon>
        <taxon>Pseudomonadota</taxon>
        <taxon>Alphaproteobacteria</taxon>
        <taxon>Hyphomicrobiales</taxon>
        <taxon>Stappiaceae</taxon>
        <taxon>Roseibium</taxon>
    </lineage>
</organism>
<dbReference type="Proteomes" id="UP000664779">
    <property type="component" value="Unassembled WGS sequence"/>
</dbReference>